<feature type="transmembrane region" description="Helical" evidence="8">
    <location>
        <begin position="396"/>
        <end position="414"/>
    </location>
</feature>
<keyword evidence="4 10" id="KW-0808">Transferase</keyword>
<feature type="domain" description="Glycosyltransferase RgtA/B/C/D-like" evidence="9">
    <location>
        <begin position="115"/>
        <end position="252"/>
    </location>
</feature>
<keyword evidence="3" id="KW-0328">Glycosyltransferase</keyword>
<evidence type="ECO:0000256" key="3">
    <source>
        <dbReference type="ARBA" id="ARBA00022676"/>
    </source>
</evidence>
<dbReference type="EMBL" id="LCMJ01000034">
    <property type="protein sequence ID" value="KKU34482.1"/>
    <property type="molecule type" value="Genomic_DNA"/>
</dbReference>
<feature type="transmembrane region" description="Helical" evidence="8">
    <location>
        <begin position="12"/>
        <end position="31"/>
    </location>
</feature>
<feature type="transmembrane region" description="Helical" evidence="8">
    <location>
        <begin position="236"/>
        <end position="255"/>
    </location>
</feature>
<evidence type="ECO:0000256" key="8">
    <source>
        <dbReference type="SAM" id="Phobius"/>
    </source>
</evidence>
<name>A0A0G1PP69_9BACT</name>
<keyword evidence="7 8" id="KW-0472">Membrane</keyword>
<evidence type="ECO:0000313" key="10">
    <source>
        <dbReference type="EMBL" id="KKU34482.1"/>
    </source>
</evidence>
<dbReference type="GO" id="GO:0009103">
    <property type="term" value="P:lipopolysaccharide biosynthetic process"/>
    <property type="evidence" value="ECO:0007669"/>
    <property type="project" value="UniProtKB-ARBA"/>
</dbReference>
<evidence type="ECO:0000256" key="7">
    <source>
        <dbReference type="ARBA" id="ARBA00023136"/>
    </source>
</evidence>
<feature type="transmembrane region" description="Helical" evidence="8">
    <location>
        <begin position="112"/>
        <end position="132"/>
    </location>
</feature>
<dbReference type="PANTHER" id="PTHR33908">
    <property type="entry name" value="MANNOSYLTRANSFERASE YKCB-RELATED"/>
    <property type="match status" value="1"/>
</dbReference>
<feature type="transmembrane region" description="Helical" evidence="8">
    <location>
        <begin position="420"/>
        <end position="438"/>
    </location>
</feature>
<dbReference type="PANTHER" id="PTHR33908:SF11">
    <property type="entry name" value="MEMBRANE PROTEIN"/>
    <property type="match status" value="1"/>
</dbReference>
<proteinExistence type="predicted"/>
<feature type="transmembrane region" description="Helical" evidence="8">
    <location>
        <begin position="194"/>
        <end position="227"/>
    </location>
</feature>
<sequence>MENDQAKSRLSTAIAIVLLAFFVVLSVASIWNDSATMDESVHIPAAYSYLSQKDMRLNPEHPPLLKDLSAVPLLLMKINFPAEHPSWAENINDQWAFGPKFLYESGNDADEIIFWARIFPILLAAFLGYFLFVWAGKNFGRKTALLTLALFVFSPTILAHGRLVTTDVAAAAGIALATACFLNSFKNPNLKNTIIAGLLFGMAMLMKFSTFLLMPYFFGLAIVWAFLKKTGYYKSLLRLSLIFLIGFVVVVWPVYQYNVWSYPPERQARDSAEMLKTFGAPPAGGTEKTCLEGQIKKCPVELTVWMADKPALRPFAQYLLGFLMVLQRSTGGNTTFFLGEVSNQAWPMYFPIIYAIKEPLAFHILTIIALLFAAWKIKEPFWRAPYHRLKTWVQNHFVEFALLGFIAFYWFMSVRANLNIGVRHLMPVIPLTYILVGNQISKWLNNAKRFNFRTLAVGALFIWYIFGTLWNFPHFLSYFNELAGGPYGGWRYATDSNLDWGQDLKRLADFVEEKQIPSIAVDYFGGGSPRYYLGDKYEPWWSAKGKPRGWFAISATFRQSAWGEPIKNLATKPEDNYSWLRPHEPVATIGHSIFVYYLP</sequence>
<evidence type="ECO:0000259" key="9">
    <source>
        <dbReference type="Pfam" id="PF13231"/>
    </source>
</evidence>
<feature type="transmembrane region" description="Helical" evidence="8">
    <location>
        <begin position="352"/>
        <end position="375"/>
    </location>
</feature>
<dbReference type="Pfam" id="PF13231">
    <property type="entry name" value="PMT_2"/>
    <property type="match status" value="1"/>
</dbReference>
<feature type="transmembrane region" description="Helical" evidence="8">
    <location>
        <begin position="450"/>
        <end position="470"/>
    </location>
</feature>
<keyword evidence="2" id="KW-1003">Cell membrane</keyword>
<evidence type="ECO:0000256" key="2">
    <source>
        <dbReference type="ARBA" id="ARBA00022475"/>
    </source>
</evidence>
<gene>
    <name evidence="10" type="ORF">UX48_C0034G0003</name>
</gene>
<evidence type="ECO:0000256" key="4">
    <source>
        <dbReference type="ARBA" id="ARBA00022679"/>
    </source>
</evidence>
<feature type="transmembrane region" description="Helical" evidence="8">
    <location>
        <begin position="144"/>
        <end position="163"/>
    </location>
</feature>
<evidence type="ECO:0000256" key="5">
    <source>
        <dbReference type="ARBA" id="ARBA00022692"/>
    </source>
</evidence>
<organism evidence="10 11">
    <name type="scientific">Candidatus Azambacteria bacterium GW2011_GWB1_46_27</name>
    <dbReference type="NCBI Taxonomy" id="1618617"/>
    <lineage>
        <taxon>Bacteria</taxon>
        <taxon>Candidatus Azamiibacteriota</taxon>
    </lineage>
</organism>
<protein>
    <submittedName>
        <fullName evidence="10">Glycosyl transferase family 39</fullName>
    </submittedName>
</protein>
<comment type="caution">
    <text evidence="10">The sequence shown here is derived from an EMBL/GenBank/DDBJ whole genome shotgun (WGS) entry which is preliminary data.</text>
</comment>
<dbReference type="GO" id="GO:0016763">
    <property type="term" value="F:pentosyltransferase activity"/>
    <property type="evidence" value="ECO:0007669"/>
    <property type="project" value="TreeGrafter"/>
</dbReference>
<dbReference type="InterPro" id="IPR038731">
    <property type="entry name" value="RgtA/B/C-like"/>
</dbReference>
<evidence type="ECO:0000313" key="11">
    <source>
        <dbReference type="Proteomes" id="UP000034067"/>
    </source>
</evidence>
<reference evidence="10 11" key="1">
    <citation type="journal article" date="2015" name="Nature">
        <title>rRNA introns, odd ribosomes, and small enigmatic genomes across a large radiation of phyla.</title>
        <authorList>
            <person name="Brown C.T."/>
            <person name="Hug L.A."/>
            <person name="Thomas B.C."/>
            <person name="Sharon I."/>
            <person name="Castelle C.J."/>
            <person name="Singh A."/>
            <person name="Wilkins M.J."/>
            <person name="Williams K.H."/>
            <person name="Banfield J.F."/>
        </authorList>
    </citation>
    <scope>NUCLEOTIDE SEQUENCE [LARGE SCALE GENOMIC DNA]</scope>
</reference>
<dbReference type="PATRIC" id="fig|1618617.3.peg.476"/>
<keyword evidence="6 8" id="KW-1133">Transmembrane helix</keyword>
<keyword evidence="5 8" id="KW-0812">Transmembrane</keyword>
<dbReference type="Proteomes" id="UP000034067">
    <property type="component" value="Unassembled WGS sequence"/>
</dbReference>
<dbReference type="GO" id="GO:0005886">
    <property type="term" value="C:plasma membrane"/>
    <property type="evidence" value="ECO:0007669"/>
    <property type="project" value="UniProtKB-SubCell"/>
</dbReference>
<dbReference type="InterPro" id="IPR050297">
    <property type="entry name" value="LipidA_mod_glycosyltrf_83"/>
</dbReference>
<evidence type="ECO:0000256" key="6">
    <source>
        <dbReference type="ARBA" id="ARBA00022989"/>
    </source>
</evidence>
<comment type="subcellular location">
    <subcellularLocation>
        <location evidence="1">Cell membrane</location>
        <topology evidence="1">Multi-pass membrane protein</topology>
    </subcellularLocation>
</comment>
<accession>A0A0G1PP69</accession>
<evidence type="ECO:0000256" key="1">
    <source>
        <dbReference type="ARBA" id="ARBA00004651"/>
    </source>
</evidence>
<dbReference type="AlphaFoldDB" id="A0A0G1PP69"/>